<proteinExistence type="predicted"/>
<dbReference type="PANTHER" id="PTHR18640">
    <property type="entry name" value="SOLUTE CARRIER FAMILY 10 MEMBER 7"/>
    <property type="match status" value="1"/>
</dbReference>
<dbReference type="Proteomes" id="UP000271152">
    <property type="component" value="Unassembled WGS sequence"/>
</dbReference>
<feature type="transmembrane region" description="Helical" evidence="1">
    <location>
        <begin position="223"/>
        <end position="242"/>
    </location>
</feature>
<feature type="transmembrane region" description="Helical" evidence="1">
    <location>
        <begin position="452"/>
        <end position="474"/>
    </location>
</feature>
<feature type="transmembrane region" description="Helical" evidence="1">
    <location>
        <begin position="254"/>
        <end position="274"/>
    </location>
</feature>
<comment type="caution">
    <text evidence="2">The sequence shown here is derived from an EMBL/GenBank/DDBJ whole genome shotgun (WGS) entry which is preliminary data.</text>
</comment>
<feature type="transmembrane region" description="Helical" evidence="1">
    <location>
        <begin position="319"/>
        <end position="341"/>
    </location>
</feature>
<gene>
    <name evidence="2" type="ORF">ALP23_05052</name>
</gene>
<organism evidence="2 3">
    <name type="scientific">Pseudomonas syringae pv. apii</name>
    <dbReference type="NCBI Taxonomy" id="81036"/>
    <lineage>
        <taxon>Bacteria</taxon>
        <taxon>Pseudomonadati</taxon>
        <taxon>Pseudomonadota</taxon>
        <taxon>Gammaproteobacteria</taxon>
        <taxon>Pseudomonadales</taxon>
        <taxon>Pseudomonadaceae</taxon>
        <taxon>Pseudomonas</taxon>
    </lineage>
</organism>
<feature type="transmembrane region" description="Helical" evidence="1">
    <location>
        <begin position="353"/>
        <end position="371"/>
    </location>
</feature>
<evidence type="ECO:0000313" key="2">
    <source>
        <dbReference type="EMBL" id="RMU77079.1"/>
    </source>
</evidence>
<keyword evidence="1" id="KW-1133">Transmembrane helix</keyword>
<feature type="transmembrane region" description="Helical" evidence="1">
    <location>
        <begin position="192"/>
        <end position="211"/>
    </location>
</feature>
<protein>
    <submittedName>
        <fullName evidence="2">Putative Transporter</fullName>
    </submittedName>
</protein>
<feature type="transmembrane region" description="Helical" evidence="1">
    <location>
        <begin position="392"/>
        <end position="411"/>
    </location>
</feature>
<keyword evidence="1" id="KW-0812">Transmembrane</keyword>
<dbReference type="InterPro" id="IPR016833">
    <property type="entry name" value="Put_Na-Bile_cotransptr"/>
</dbReference>
<sequence length="524" mass="57059">MRQLIQQHLHQPRLMAVLLGIIHGQQAEALDQLAGQWRDFQYPAALRCPPRICRANVQAAHFGAHGGHHLMLEPGRHPDAPLRRRKETALGGMHTQNPADRVGKLHPVMAMGRRPGTGAEAFGTGIQRARQAGQGRYLPFACELSLIDLSVTRHLMALCRKTAMEQQSSLHASLFTKILRPPMQSLKHFKRVATDWFLWGMVLATVLAYFFPRFGATGGSMHAEYVIKVGVFVVFFLHGVNLSSEQIKKGLTNWRLHVMIQVFTFVVFPLIWLACNKLLGSQVPALLMLGFLYLCALPSTISSSVALTGSAGGNVPAAILNASMSSVIGIFITPWLVSLVVGTGAGGIDLGDTLLDLCAMLLLPLVLGQLMRPLLGKFFARHKKYTNLIDKLVILLLVYAAFCNSMISGMWQSQGNSVILTAFIGTALLLAVILLMTTRTARVLKFDHADKVAAVFCATKKSLAAGAPMAALIFGSNPGLGLILLPIMIYHPMQLIVCSIIAESYASRHRQQLSAAALEEARAA</sequence>
<reference evidence="2 3" key="1">
    <citation type="submission" date="2018-08" db="EMBL/GenBank/DDBJ databases">
        <title>Recombination of ecologically and evolutionarily significant loci maintains genetic cohesion in the Pseudomonas syringae species complex.</title>
        <authorList>
            <person name="Dillon M."/>
            <person name="Thakur S."/>
            <person name="Almeida R.N.D."/>
            <person name="Weir B.S."/>
            <person name="Guttman D.S."/>
        </authorList>
    </citation>
    <scope>NUCLEOTIDE SEQUENCE [LARGE SCALE GENOMIC DNA]</scope>
    <source>
        <strain evidence="2 3">ICMP 11947</strain>
    </source>
</reference>
<feature type="transmembrane region" description="Helical" evidence="1">
    <location>
        <begin position="286"/>
        <end position="307"/>
    </location>
</feature>
<dbReference type="EMBL" id="RBUG01000019">
    <property type="protein sequence ID" value="RMU77079.1"/>
    <property type="molecule type" value="Genomic_DNA"/>
</dbReference>
<dbReference type="InterPro" id="IPR038770">
    <property type="entry name" value="Na+/solute_symporter_sf"/>
</dbReference>
<feature type="transmembrane region" description="Helical" evidence="1">
    <location>
        <begin position="417"/>
        <end position="440"/>
    </location>
</feature>
<evidence type="ECO:0000313" key="3">
    <source>
        <dbReference type="Proteomes" id="UP000271152"/>
    </source>
</evidence>
<name>A0A3M5X2Q0_9PSED</name>
<feature type="transmembrane region" description="Helical" evidence="1">
    <location>
        <begin position="480"/>
        <end position="502"/>
    </location>
</feature>
<dbReference type="Pfam" id="PF13593">
    <property type="entry name" value="SBF_like"/>
    <property type="match status" value="1"/>
</dbReference>
<dbReference type="PANTHER" id="PTHR18640:SF5">
    <property type="entry name" value="SODIUM_BILE ACID COTRANSPORTER 7"/>
    <property type="match status" value="1"/>
</dbReference>
<dbReference type="AlphaFoldDB" id="A0A3M5X2Q0"/>
<dbReference type="GO" id="GO:0005886">
    <property type="term" value="C:plasma membrane"/>
    <property type="evidence" value="ECO:0007669"/>
    <property type="project" value="TreeGrafter"/>
</dbReference>
<keyword evidence="1" id="KW-0472">Membrane</keyword>
<evidence type="ECO:0000256" key="1">
    <source>
        <dbReference type="SAM" id="Phobius"/>
    </source>
</evidence>
<dbReference type="Gene3D" id="1.20.1530.20">
    <property type="match status" value="1"/>
</dbReference>
<accession>A0A3M5X2Q0</accession>